<keyword evidence="4" id="KW-0732">Signal</keyword>
<evidence type="ECO:0000256" key="7">
    <source>
        <dbReference type="ARBA" id="ARBA00023237"/>
    </source>
</evidence>
<accession>A0A2T0XNT8</accession>
<reference evidence="10 11" key="1">
    <citation type="submission" date="2018-07" db="EMBL/GenBank/DDBJ databases">
        <title>Freshwater and sediment microbial communities from various areas in North America, analyzing microbe dynamics in response to fracking.</title>
        <authorList>
            <person name="Lamendella R."/>
        </authorList>
    </citation>
    <scope>NUCLEOTIDE SEQUENCE [LARGE SCALE GENOMIC DNA]</scope>
    <source>
        <strain evidence="10 11">160A</strain>
    </source>
</reference>
<evidence type="ECO:0000256" key="4">
    <source>
        <dbReference type="ARBA" id="ARBA00022729"/>
    </source>
</evidence>
<dbReference type="AlphaFoldDB" id="A0A2T0XNT8"/>
<evidence type="ECO:0000256" key="6">
    <source>
        <dbReference type="ARBA" id="ARBA00023136"/>
    </source>
</evidence>
<evidence type="ECO:0000256" key="1">
    <source>
        <dbReference type="ARBA" id="ARBA00004370"/>
    </source>
</evidence>
<dbReference type="GO" id="GO:0009279">
    <property type="term" value="C:cell outer membrane"/>
    <property type="evidence" value="ECO:0007669"/>
    <property type="project" value="UniProtKB-UniRule"/>
</dbReference>
<feature type="domain" description="POTRA" evidence="9">
    <location>
        <begin position="194"/>
        <end position="282"/>
    </location>
</feature>
<dbReference type="InterPro" id="IPR023707">
    <property type="entry name" value="OM_assembly_BamA"/>
</dbReference>
<feature type="domain" description="POTRA" evidence="9">
    <location>
        <begin position="369"/>
        <end position="444"/>
    </location>
</feature>
<dbReference type="NCBIfam" id="TIGR03303">
    <property type="entry name" value="OM_YaeT"/>
    <property type="match status" value="1"/>
</dbReference>
<evidence type="ECO:0000313" key="10">
    <source>
        <dbReference type="EMBL" id="RCW29326.1"/>
    </source>
</evidence>
<protein>
    <recommendedName>
        <fullName evidence="8">Outer membrane protein assembly factor BamA</fullName>
    </recommendedName>
</protein>
<proteinExistence type="predicted"/>
<dbReference type="Pfam" id="PF07244">
    <property type="entry name" value="POTRA"/>
    <property type="match status" value="4"/>
</dbReference>
<keyword evidence="11" id="KW-1185">Reference proteome</keyword>
<dbReference type="PROSITE" id="PS51779">
    <property type="entry name" value="POTRA"/>
    <property type="match status" value="4"/>
</dbReference>
<evidence type="ECO:0000256" key="2">
    <source>
        <dbReference type="ARBA" id="ARBA00022452"/>
    </source>
</evidence>
<sequence length="859" mass="98055">MIKHSFVLFFLLLISFIGVNAQEGVPEISYSGSPKEYIIAEINVTGDLNNDPAILANLSGLRVGQTISVPGEDISDAIKKYWEYGLFSDVKISVDKIEGKNIWLNIYLQERPRLSEINFSGLKKSEIEDISTKISMMKGSQVTPYLIDRAKKYIKQHFVDKGFFNAEVSIVQRDDPDKPNHVFLDIDVDKKDKVKVNSLEFEGNTVFSDHKLNRFTKKTNEKGKILNFFRTKKFVKDEYEADLDRIIEKYNEEGYRDAYIVSEEVSRNEDNTVDIVINLSEGNKYYFGNISWVGNTVYPGPYLSEKLRIEEGDVFNQTRLDERLFVDDDAVHNLYMNNGYLFSNIEPVDIKIHNDTVDLEMRVYEGQQATIDQVIIKGNTKTHEHVVRRELRTKPGELFDKSELIRTVRELSQLGHFDPENIQPVPLPDPEKGTVDLEYNLVEKANDQVELSGGWGGGMFVGSLGLKFTNFSVRNIFNKEAWRPLPTGDGQTLSLRAQTNGKYYQSYSFSFTEPWLGGRKPNSLSVSVYHSIQTGTNSSYYYGNPYSSYGGSYGGYGGYGGYGYGYQPLEEDPDEHLKVTGLSVGFGKRLRWPDDYFQFYTQLSYQRYDLKNWAYFLMENGNSNNLNFKVNFSRNSIDNPLYTRNGSNFSLGLEFTPPYSYFDDKNYSDEDMPDEERYKWVEYHKWTFKGNMFKSLDNAGKLVLMTKVEGGFLGYFDENKKSPFEKFVLGGDGMSGYSYYGSETIGLRGYENASLTPYSPEGRQDGNIYNKLALELRYPLTLQPSATVYGLVFAEAGNSWSEFRDYNPFGLKRSAGVGVRIFLPIFGLMGIDWGYGFDDVTGRPNASGSNFHFVIGQNF</sequence>
<dbReference type="RefSeq" id="WP_106152578.1">
    <property type="nucleotide sequence ID" value="NZ_PVTS01000005.1"/>
</dbReference>
<dbReference type="InterPro" id="IPR010827">
    <property type="entry name" value="BamA/TamA_POTRA"/>
</dbReference>
<dbReference type="Gene3D" id="2.40.160.50">
    <property type="entry name" value="membrane protein fhac: a member of the omp85/tpsb transporter family"/>
    <property type="match status" value="1"/>
</dbReference>
<gene>
    <name evidence="10" type="ORF">DFO77_12950</name>
</gene>
<dbReference type="EMBL" id="QPIZ01000029">
    <property type="protein sequence ID" value="RCW29326.1"/>
    <property type="molecule type" value="Genomic_DNA"/>
</dbReference>
<evidence type="ECO:0000259" key="9">
    <source>
        <dbReference type="PROSITE" id="PS51779"/>
    </source>
</evidence>
<evidence type="ECO:0000256" key="5">
    <source>
        <dbReference type="ARBA" id="ARBA00022737"/>
    </source>
</evidence>
<dbReference type="STRING" id="1168289.GCA_000259075_02728"/>
<dbReference type="InterPro" id="IPR039910">
    <property type="entry name" value="D15-like"/>
</dbReference>
<organism evidence="10 11">
    <name type="scientific">Marinilabilia salmonicolor</name>
    <dbReference type="NCBI Taxonomy" id="989"/>
    <lineage>
        <taxon>Bacteria</taxon>
        <taxon>Pseudomonadati</taxon>
        <taxon>Bacteroidota</taxon>
        <taxon>Bacteroidia</taxon>
        <taxon>Marinilabiliales</taxon>
        <taxon>Marinilabiliaceae</taxon>
        <taxon>Marinilabilia</taxon>
    </lineage>
</organism>
<feature type="domain" description="POTRA" evidence="9">
    <location>
        <begin position="37"/>
        <end position="111"/>
    </location>
</feature>
<keyword evidence="6" id="KW-0472">Membrane</keyword>
<keyword evidence="5" id="KW-0677">Repeat</keyword>
<evidence type="ECO:0000313" key="11">
    <source>
        <dbReference type="Proteomes" id="UP000252733"/>
    </source>
</evidence>
<keyword evidence="2" id="KW-1134">Transmembrane beta strand</keyword>
<name>A0A2T0XNT8_9BACT</name>
<dbReference type="InterPro" id="IPR034746">
    <property type="entry name" value="POTRA"/>
</dbReference>
<comment type="subcellular location">
    <subcellularLocation>
        <location evidence="1">Membrane</location>
    </subcellularLocation>
</comment>
<dbReference type="Pfam" id="PF01103">
    <property type="entry name" value="Omp85"/>
    <property type="match status" value="1"/>
</dbReference>
<evidence type="ECO:0000256" key="3">
    <source>
        <dbReference type="ARBA" id="ARBA00022692"/>
    </source>
</evidence>
<dbReference type="Gene3D" id="3.10.20.310">
    <property type="entry name" value="membrane protein fhac"/>
    <property type="match status" value="5"/>
</dbReference>
<dbReference type="PIRSF" id="PIRSF006076">
    <property type="entry name" value="OM_assembly_OMP85"/>
    <property type="match status" value="1"/>
</dbReference>
<feature type="domain" description="POTRA" evidence="9">
    <location>
        <begin position="285"/>
        <end position="366"/>
    </location>
</feature>
<dbReference type="PANTHER" id="PTHR12815">
    <property type="entry name" value="SORTING AND ASSEMBLY MACHINERY SAMM50 PROTEIN FAMILY MEMBER"/>
    <property type="match status" value="1"/>
</dbReference>
<dbReference type="InterPro" id="IPR000184">
    <property type="entry name" value="Bac_surfAg_D15"/>
</dbReference>
<dbReference type="OrthoDB" id="9802086at2"/>
<comment type="caution">
    <text evidence="10">The sequence shown here is derived from an EMBL/GenBank/DDBJ whole genome shotgun (WGS) entry which is preliminary data.</text>
</comment>
<dbReference type="Proteomes" id="UP000252733">
    <property type="component" value="Unassembled WGS sequence"/>
</dbReference>
<evidence type="ECO:0000256" key="8">
    <source>
        <dbReference type="NCBIfam" id="TIGR03303"/>
    </source>
</evidence>
<keyword evidence="7" id="KW-0998">Cell outer membrane</keyword>
<keyword evidence="3" id="KW-0812">Transmembrane</keyword>
<dbReference type="PANTHER" id="PTHR12815:SF47">
    <property type="entry name" value="TRANSLOCATION AND ASSEMBLY MODULE SUBUNIT TAMA"/>
    <property type="match status" value="1"/>
</dbReference>
<dbReference type="GO" id="GO:0071709">
    <property type="term" value="P:membrane assembly"/>
    <property type="evidence" value="ECO:0007669"/>
    <property type="project" value="InterPro"/>
</dbReference>